<accession>A0ACC1BIB6</accession>
<protein>
    <submittedName>
        <fullName evidence="1">Uncharacterized protein</fullName>
    </submittedName>
</protein>
<proteinExistence type="predicted"/>
<reference evidence="2" key="1">
    <citation type="journal article" date="2023" name="G3 (Bethesda)">
        <title>Genome assembly and association tests identify interacting loci associated with vigor, precocity, and sex in interspecific pistachio rootstocks.</title>
        <authorList>
            <person name="Palmer W."/>
            <person name="Jacygrad E."/>
            <person name="Sagayaradj S."/>
            <person name="Cavanaugh K."/>
            <person name="Han R."/>
            <person name="Bertier L."/>
            <person name="Beede B."/>
            <person name="Kafkas S."/>
            <person name="Golino D."/>
            <person name="Preece J."/>
            <person name="Michelmore R."/>
        </authorList>
    </citation>
    <scope>NUCLEOTIDE SEQUENCE [LARGE SCALE GENOMIC DNA]</scope>
</reference>
<dbReference type="EMBL" id="CM047900">
    <property type="protein sequence ID" value="KAJ0098680.1"/>
    <property type="molecule type" value="Genomic_DNA"/>
</dbReference>
<evidence type="ECO:0000313" key="2">
    <source>
        <dbReference type="Proteomes" id="UP001164250"/>
    </source>
</evidence>
<keyword evidence="2" id="KW-1185">Reference proteome</keyword>
<name>A0ACC1BIB6_9ROSI</name>
<organism evidence="1 2">
    <name type="scientific">Pistacia atlantica</name>
    <dbReference type="NCBI Taxonomy" id="434234"/>
    <lineage>
        <taxon>Eukaryota</taxon>
        <taxon>Viridiplantae</taxon>
        <taxon>Streptophyta</taxon>
        <taxon>Embryophyta</taxon>
        <taxon>Tracheophyta</taxon>
        <taxon>Spermatophyta</taxon>
        <taxon>Magnoliopsida</taxon>
        <taxon>eudicotyledons</taxon>
        <taxon>Gunneridae</taxon>
        <taxon>Pentapetalae</taxon>
        <taxon>rosids</taxon>
        <taxon>malvids</taxon>
        <taxon>Sapindales</taxon>
        <taxon>Anacardiaceae</taxon>
        <taxon>Pistacia</taxon>
    </lineage>
</organism>
<gene>
    <name evidence="1" type="ORF">Patl1_20653</name>
</gene>
<evidence type="ECO:0000313" key="1">
    <source>
        <dbReference type="EMBL" id="KAJ0098680.1"/>
    </source>
</evidence>
<dbReference type="Proteomes" id="UP001164250">
    <property type="component" value="Chromosome 4"/>
</dbReference>
<sequence length="38" mass="4470">MMVHISQNLRGVIASHSQTLFLYGFINIFIFHYSSRQI</sequence>
<comment type="caution">
    <text evidence="1">The sequence shown here is derived from an EMBL/GenBank/DDBJ whole genome shotgun (WGS) entry which is preliminary data.</text>
</comment>